<feature type="domain" description="Death" evidence="5">
    <location>
        <begin position="805"/>
        <end position="872"/>
    </location>
</feature>
<accession>A0ABY9JWM9</accession>
<dbReference type="Proteomes" id="UP001197974">
    <property type="component" value="Chromosome"/>
</dbReference>
<feature type="coiled-coil region" evidence="4">
    <location>
        <begin position="619"/>
        <end position="688"/>
    </location>
</feature>
<protein>
    <recommendedName>
        <fullName evidence="3">Nuclease SbcCD subunit C</fullName>
    </recommendedName>
</protein>
<keyword evidence="4" id="KW-0175">Coiled coil</keyword>
<feature type="coiled-coil region" evidence="4">
    <location>
        <begin position="431"/>
        <end position="522"/>
    </location>
</feature>
<dbReference type="InterPro" id="IPR038729">
    <property type="entry name" value="Rad50/SbcC_AAA"/>
</dbReference>
<feature type="coiled-coil region" evidence="4">
    <location>
        <begin position="934"/>
        <end position="961"/>
    </location>
</feature>
<comment type="similarity">
    <text evidence="1">Belongs to the SMC family. SbcC subfamily.</text>
</comment>
<evidence type="ECO:0000313" key="6">
    <source>
        <dbReference type="EMBL" id="WLR42902.1"/>
    </source>
</evidence>
<dbReference type="SUPFAM" id="SSF52540">
    <property type="entry name" value="P-loop containing nucleoside triphosphate hydrolases"/>
    <property type="match status" value="1"/>
</dbReference>
<feature type="coiled-coil region" evidence="4">
    <location>
        <begin position="550"/>
        <end position="587"/>
    </location>
</feature>
<feature type="coiled-coil region" evidence="4">
    <location>
        <begin position="777"/>
        <end position="892"/>
    </location>
</feature>
<evidence type="ECO:0000313" key="7">
    <source>
        <dbReference type="Proteomes" id="UP001197974"/>
    </source>
</evidence>
<dbReference type="InterPro" id="IPR000488">
    <property type="entry name" value="Death_dom"/>
</dbReference>
<dbReference type="Pfam" id="PF13476">
    <property type="entry name" value="AAA_23"/>
    <property type="match status" value="1"/>
</dbReference>
<dbReference type="EMBL" id="CP129013">
    <property type="protein sequence ID" value="WLR42902.1"/>
    <property type="molecule type" value="Genomic_DNA"/>
</dbReference>
<gene>
    <name evidence="6" type="ORF">LC087_01305</name>
</gene>
<dbReference type="InterPro" id="IPR027417">
    <property type="entry name" value="P-loop_NTPase"/>
</dbReference>
<evidence type="ECO:0000256" key="2">
    <source>
        <dbReference type="ARBA" id="ARBA00011322"/>
    </source>
</evidence>
<reference evidence="6 7" key="1">
    <citation type="submission" date="2023-06" db="EMBL/GenBank/DDBJ databases">
        <title>Five Gram-positive bacteria isolated from mangrove sediments in Shenzhen, Guangdong, China.</title>
        <authorList>
            <person name="Yu S."/>
            <person name="Zheng W."/>
            <person name="Huang Y."/>
        </authorList>
    </citation>
    <scope>NUCLEOTIDE SEQUENCE [LARGE SCALE GENOMIC DNA]</scope>
    <source>
        <strain evidence="6 7">SaN35-3</strain>
    </source>
</reference>
<dbReference type="PANTHER" id="PTHR32114:SF2">
    <property type="entry name" value="ABC TRANSPORTER ABCH.3"/>
    <property type="match status" value="1"/>
</dbReference>
<evidence type="ECO:0000256" key="1">
    <source>
        <dbReference type="ARBA" id="ARBA00006930"/>
    </source>
</evidence>
<dbReference type="Gene3D" id="3.40.50.300">
    <property type="entry name" value="P-loop containing nucleotide triphosphate hydrolases"/>
    <property type="match status" value="2"/>
</dbReference>
<feature type="coiled-coil region" evidence="4">
    <location>
        <begin position="216"/>
        <end position="331"/>
    </location>
</feature>
<sequence length="1123" mass="131224">MKPIKLTIAGLHSFKEKQTIDFDQLCSGGVFGIFGPTGSGKSSILDAMTLALYGKVERAPNNTQGIINHGEDQLSVSFSFQLQNGDVTKSYKIERLFKRTDEVKVKSSMCRLIEEGYEQVVLADKTNEVNQKVQQLLGLTIDDFTRAVVLPQGKFAEFLSLKGTERRQMLQRIFNLEKYGDLLNKKIKHRLSSDKAFYNELNAEKSGLGDASTEALTEARKKLALVEEELKKRMIEQNQLEKEVEEAKEIWSLQIEHDQVQEKKNQLLQNQDQILLLKNQFQNALEAKQLEPYAQSVDQLEKELAQVKQHHHDLAEQVEKMKIEYEEKQRLFEQARKYKAESEPKLLLKKERLHQWVKLEKEVMNEEKGYLQLLKKEKSVKEQYTQLDQSEQSVGQTLDKALEKQQMLKQELQSKAVSNKERQLVQAAYHIKQQISQLAQKEEEWKQALQKKQKEMSQHKEQLEKMNNNIRYHHEKMTEGFNRLSDLYSYFEDLKRDIESRLERLKEQKEQKKQWIETLHKKHAAYQIRHQLQEGNPCPVCGSLEHPSPVEDMELDNQKEERELHQLEKWEQNLQDLSVVIEMERSKLQEQSDSLIEEFSLRLSNPKENSNENNNILDDKQLKAEVTSLKQDALQLKQQLQTHVQEMRSISQKPGHIKEVLDSFQKEMNDYQKKLEEIEKLIVMEKQSWVELNPSFAFHEVENMIKHHSERDQQMEKIQERIETSVQFIEDKQNQLKQYGKQKLTVAKQLSEIKATLQYYQKSIQDKKAQLPEIAQSESFTKQLEKIDVELEKLTKEEQGCYLVWQDSSDQLKKTENQYVSIKDKNKDLKNRLLEANRAWEDRQKDSRFDTLTEVFESVLSNDELKTIEKQMNEYEQQMNELNSHLFRLNERLNGRNLTQEEWERLQQRAILFRKKLDEAVEEKGAALRSVDDLLKKHERYQEIESKLIELQETITKYEQLQKVFKGNSFVEYVAEEQLMQVSRDATEHLRMLTRGRYAIEVDSQGGFLMRDDANGGVKRPVSSLSGGETFLTSLALALSLSANIQLRGEYPLQFFFLDEGFGTLDADLLDTVVSALEKLQSKNLSVGVISHVQELRSRLPRKLMVNPADPTGTGSTVQLEIM</sequence>
<evidence type="ECO:0000256" key="3">
    <source>
        <dbReference type="ARBA" id="ARBA00013368"/>
    </source>
</evidence>
<dbReference type="Pfam" id="PF13558">
    <property type="entry name" value="SbcC_Walker_B"/>
    <property type="match status" value="1"/>
</dbReference>
<comment type="subunit">
    <text evidence="2">Heterodimer of SbcC and SbcD.</text>
</comment>
<dbReference type="PROSITE" id="PS50017">
    <property type="entry name" value="DEATH_DOMAIN"/>
    <property type="match status" value="1"/>
</dbReference>
<name>A0ABY9JWM9_9BACI</name>
<evidence type="ECO:0000256" key="4">
    <source>
        <dbReference type="SAM" id="Coils"/>
    </source>
</evidence>
<dbReference type="RefSeq" id="WP_226538703.1">
    <property type="nucleotide sequence ID" value="NZ_CP129013.1"/>
</dbReference>
<keyword evidence="7" id="KW-1185">Reference proteome</keyword>
<proteinExistence type="inferred from homology"/>
<evidence type="ECO:0000259" key="5">
    <source>
        <dbReference type="PROSITE" id="PS50017"/>
    </source>
</evidence>
<organism evidence="6 7">
    <name type="scientific">Bacillus carboniphilus</name>
    <dbReference type="NCBI Taxonomy" id="86663"/>
    <lineage>
        <taxon>Bacteria</taxon>
        <taxon>Bacillati</taxon>
        <taxon>Bacillota</taxon>
        <taxon>Bacilli</taxon>
        <taxon>Bacillales</taxon>
        <taxon>Bacillaceae</taxon>
        <taxon>Bacillus</taxon>
    </lineage>
</organism>
<dbReference type="PANTHER" id="PTHR32114">
    <property type="entry name" value="ABC TRANSPORTER ABCH.3"/>
    <property type="match status" value="1"/>
</dbReference>